<keyword evidence="3" id="KW-1185">Reference proteome</keyword>
<proteinExistence type="predicted"/>
<protein>
    <submittedName>
        <fullName evidence="2">Uncharacterized protein</fullName>
    </submittedName>
</protein>
<feature type="region of interest" description="Disordered" evidence="1">
    <location>
        <begin position="1"/>
        <end position="77"/>
    </location>
</feature>
<evidence type="ECO:0000313" key="3">
    <source>
        <dbReference type="Proteomes" id="UP000265520"/>
    </source>
</evidence>
<feature type="non-terminal residue" evidence="2">
    <location>
        <position position="1"/>
    </location>
</feature>
<feature type="non-terminal residue" evidence="2">
    <location>
        <position position="77"/>
    </location>
</feature>
<evidence type="ECO:0000256" key="1">
    <source>
        <dbReference type="SAM" id="MobiDB-lite"/>
    </source>
</evidence>
<organism evidence="2 3">
    <name type="scientific">Trifolium medium</name>
    <dbReference type="NCBI Taxonomy" id="97028"/>
    <lineage>
        <taxon>Eukaryota</taxon>
        <taxon>Viridiplantae</taxon>
        <taxon>Streptophyta</taxon>
        <taxon>Embryophyta</taxon>
        <taxon>Tracheophyta</taxon>
        <taxon>Spermatophyta</taxon>
        <taxon>Magnoliopsida</taxon>
        <taxon>eudicotyledons</taxon>
        <taxon>Gunneridae</taxon>
        <taxon>Pentapetalae</taxon>
        <taxon>rosids</taxon>
        <taxon>fabids</taxon>
        <taxon>Fabales</taxon>
        <taxon>Fabaceae</taxon>
        <taxon>Papilionoideae</taxon>
        <taxon>50 kb inversion clade</taxon>
        <taxon>NPAAA clade</taxon>
        <taxon>Hologalegina</taxon>
        <taxon>IRL clade</taxon>
        <taxon>Trifolieae</taxon>
        <taxon>Trifolium</taxon>
    </lineage>
</organism>
<name>A0A392UGN9_9FABA</name>
<feature type="compositionally biased region" description="Basic residues" evidence="1">
    <location>
        <begin position="10"/>
        <end position="21"/>
    </location>
</feature>
<sequence length="77" mass="8311">SVMAEPSPKKEKKKKSKKSSKEKKTDEDKAPDGTAAHVSPQSSQQLPEDNQSKQKTGDPVFSTATAKVSVVEEPEVT</sequence>
<dbReference type="Proteomes" id="UP000265520">
    <property type="component" value="Unassembled WGS sequence"/>
</dbReference>
<comment type="caution">
    <text evidence="2">The sequence shown here is derived from an EMBL/GenBank/DDBJ whole genome shotgun (WGS) entry which is preliminary data.</text>
</comment>
<reference evidence="2 3" key="1">
    <citation type="journal article" date="2018" name="Front. Plant Sci.">
        <title>Red Clover (Trifolium pratense) and Zigzag Clover (T. medium) - A Picture of Genomic Similarities and Differences.</title>
        <authorList>
            <person name="Dluhosova J."/>
            <person name="Istvanek J."/>
            <person name="Nedelnik J."/>
            <person name="Repkova J."/>
        </authorList>
    </citation>
    <scope>NUCLEOTIDE SEQUENCE [LARGE SCALE GENOMIC DNA]</scope>
    <source>
        <strain evidence="3">cv. 10/8</strain>
        <tissue evidence="2">Leaf</tissue>
    </source>
</reference>
<dbReference type="EMBL" id="LXQA010805465">
    <property type="protein sequence ID" value="MCI71854.1"/>
    <property type="molecule type" value="Genomic_DNA"/>
</dbReference>
<accession>A0A392UGN9</accession>
<feature type="compositionally biased region" description="Basic and acidic residues" evidence="1">
    <location>
        <begin position="22"/>
        <end position="31"/>
    </location>
</feature>
<evidence type="ECO:0000313" key="2">
    <source>
        <dbReference type="EMBL" id="MCI71854.1"/>
    </source>
</evidence>
<feature type="compositionally biased region" description="Polar residues" evidence="1">
    <location>
        <begin position="39"/>
        <end position="49"/>
    </location>
</feature>
<dbReference type="AlphaFoldDB" id="A0A392UGN9"/>